<dbReference type="EMBL" id="QXFU01002670">
    <property type="protein sequence ID" value="KAE8982896.1"/>
    <property type="molecule type" value="Genomic_DNA"/>
</dbReference>
<gene>
    <name evidence="1" type="ORF">PR002_g23403</name>
</gene>
<reference evidence="1 2" key="1">
    <citation type="submission" date="2018-09" db="EMBL/GenBank/DDBJ databases">
        <title>Genomic investigation of the strawberry pathogen Phytophthora fragariae indicates pathogenicity is determined by transcriptional variation in three key races.</title>
        <authorList>
            <person name="Adams T.M."/>
            <person name="Armitage A.D."/>
            <person name="Sobczyk M.K."/>
            <person name="Bates H.J."/>
            <person name="Dunwell J.M."/>
            <person name="Nellist C.F."/>
            <person name="Harrison R.J."/>
        </authorList>
    </citation>
    <scope>NUCLEOTIDE SEQUENCE [LARGE SCALE GENOMIC DNA]</scope>
    <source>
        <strain evidence="1 2">SCRP324</strain>
    </source>
</reference>
<organism evidence="1 2">
    <name type="scientific">Phytophthora rubi</name>
    <dbReference type="NCBI Taxonomy" id="129364"/>
    <lineage>
        <taxon>Eukaryota</taxon>
        <taxon>Sar</taxon>
        <taxon>Stramenopiles</taxon>
        <taxon>Oomycota</taxon>
        <taxon>Peronosporomycetes</taxon>
        <taxon>Peronosporales</taxon>
        <taxon>Peronosporaceae</taxon>
        <taxon>Phytophthora</taxon>
    </lineage>
</organism>
<accession>A0A6A3IIU4</accession>
<evidence type="ECO:0000313" key="2">
    <source>
        <dbReference type="Proteomes" id="UP000435112"/>
    </source>
</evidence>
<protein>
    <submittedName>
        <fullName evidence="1">Uncharacterized protein</fullName>
    </submittedName>
</protein>
<dbReference type="AlphaFoldDB" id="A0A6A3IIU4"/>
<sequence>MIDALSNMPSYDFSCGVAQHVECWVMYKSAFSQIGDNLPPLQLLCTVVEPLSCHRWWFVGGRIASQRGDHQAE</sequence>
<evidence type="ECO:0000313" key="1">
    <source>
        <dbReference type="EMBL" id="KAE8982896.1"/>
    </source>
</evidence>
<comment type="caution">
    <text evidence="1">The sequence shown here is derived from an EMBL/GenBank/DDBJ whole genome shotgun (WGS) entry which is preliminary data.</text>
</comment>
<name>A0A6A3IIU4_9STRA</name>
<dbReference type="Proteomes" id="UP000435112">
    <property type="component" value="Unassembled WGS sequence"/>
</dbReference>
<proteinExistence type="predicted"/>